<reference evidence="1 2" key="1">
    <citation type="journal article" date="2021" name="Elife">
        <title>Chloroplast acquisition without the gene transfer in kleptoplastic sea slugs, Plakobranchus ocellatus.</title>
        <authorList>
            <person name="Maeda T."/>
            <person name="Takahashi S."/>
            <person name="Yoshida T."/>
            <person name="Shimamura S."/>
            <person name="Takaki Y."/>
            <person name="Nagai Y."/>
            <person name="Toyoda A."/>
            <person name="Suzuki Y."/>
            <person name="Arimoto A."/>
            <person name="Ishii H."/>
            <person name="Satoh N."/>
            <person name="Nishiyama T."/>
            <person name="Hasebe M."/>
            <person name="Maruyama T."/>
            <person name="Minagawa J."/>
            <person name="Obokata J."/>
            <person name="Shigenobu S."/>
        </authorList>
    </citation>
    <scope>NUCLEOTIDE SEQUENCE [LARGE SCALE GENOMIC DNA]</scope>
</reference>
<accession>A0AAV4F581</accession>
<organism evidence="1 2">
    <name type="scientific">Elysia marginata</name>
    <dbReference type="NCBI Taxonomy" id="1093978"/>
    <lineage>
        <taxon>Eukaryota</taxon>
        <taxon>Metazoa</taxon>
        <taxon>Spiralia</taxon>
        <taxon>Lophotrochozoa</taxon>
        <taxon>Mollusca</taxon>
        <taxon>Gastropoda</taxon>
        <taxon>Heterobranchia</taxon>
        <taxon>Euthyneura</taxon>
        <taxon>Panpulmonata</taxon>
        <taxon>Sacoglossa</taxon>
        <taxon>Placobranchoidea</taxon>
        <taxon>Plakobranchidae</taxon>
        <taxon>Elysia</taxon>
    </lineage>
</organism>
<name>A0AAV4F581_9GAST</name>
<evidence type="ECO:0000313" key="1">
    <source>
        <dbReference type="EMBL" id="GFR67961.1"/>
    </source>
</evidence>
<comment type="caution">
    <text evidence="1">The sequence shown here is derived from an EMBL/GenBank/DDBJ whole genome shotgun (WGS) entry which is preliminary data.</text>
</comment>
<dbReference type="AlphaFoldDB" id="A0AAV4F581"/>
<keyword evidence="2" id="KW-1185">Reference proteome</keyword>
<proteinExistence type="predicted"/>
<dbReference type="Proteomes" id="UP000762676">
    <property type="component" value="Unassembled WGS sequence"/>
</dbReference>
<sequence length="304" mass="33686">MKDQVRDLKNIDKAKAKIDGHFAAAAFDLEDVLMTPKGFAKGLYHRRRLNSYNLSIHDYGSELGVNVWNERIGKRGSNEVEEWFLKISPSTSVGSKIRPITESTVKKCGTCDPSDADQFLQLELNLDTISSSLAALGIDRSNIHQKDISQIKNLLPKDVKNSVVIDLDLFPSQDGLAKSFALYFLSSIFMYEPRLLQSAVLGILKEYKALRKSGSANNAALCSFLAKPFVPFPAPSSETDSENATLSAVPAADTVPSTRSVRTQTLYHTVDEMQALRDHINTLKSVISELNLEKESILNSNFLF</sequence>
<dbReference type="EMBL" id="BMAT01011171">
    <property type="protein sequence ID" value="GFR67961.1"/>
    <property type="molecule type" value="Genomic_DNA"/>
</dbReference>
<evidence type="ECO:0000313" key="2">
    <source>
        <dbReference type="Proteomes" id="UP000762676"/>
    </source>
</evidence>
<protein>
    <submittedName>
        <fullName evidence="1">Uncharacterized protein</fullName>
    </submittedName>
</protein>
<gene>
    <name evidence="1" type="ORF">ElyMa_005596500</name>
</gene>